<feature type="chain" id="PRO_5045627045" evidence="2">
    <location>
        <begin position="26"/>
        <end position="1461"/>
    </location>
</feature>
<keyword evidence="1" id="KW-1133">Transmembrane helix</keyword>
<dbReference type="InterPro" id="IPR036322">
    <property type="entry name" value="WD40_repeat_dom_sf"/>
</dbReference>
<comment type="caution">
    <text evidence="3">The sequence shown here is derived from an EMBL/GenBank/DDBJ whole genome shotgun (WGS) entry which is preliminary data.</text>
</comment>
<feature type="transmembrane region" description="Helical" evidence="1">
    <location>
        <begin position="1236"/>
        <end position="1254"/>
    </location>
</feature>
<keyword evidence="1" id="KW-0812">Transmembrane</keyword>
<evidence type="ECO:0000313" key="3">
    <source>
        <dbReference type="EMBL" id="CAK9060902.1"/>
    </source>
</evidence>
<dbReference type="InterPro" id="IPR015943">
    <property type="entry name" value="WD40/YVTN_repeat-like_dom_sf"/>
</dbReference>
<sequence>MARPPWRPPVAVALLAAVAAEVCWPEPLANFSQAGYGWPASPCRTFAGVGPGHSDGKYIYTPTVGDLAVWNDQKCSKNVPVAHLRVARVFEEQVEGLALFPPKILVVASRTWNMQNRNFWSRLRFYDAGKIGSSADSRKEHLFVRTIAGTIASVLVMQEDLLVTVTNTYVGGHYIRSFPRVLLAHDAPSVSVSVPDPLRKILAFRDFIVAASVKEVFILPHFQTSGEVHEANWTVPSNESATQTIIDMCIFGEKYLAVAANGLLSYPVAFDHEGPEGFGHFFVFDMSKAFEVGLEGSLVMTHSTSTILCVSPITGIGFAVGTQDNQVLLFHHPGRSAESAPYKRLKVVKSAPTRLHFIHGAFLAVGSNDFSVEIFDLKTLLPGRKKMLPSLVLPVESQVVDFLELPGLAWAVAGLHQVQFFGAQATANRAGNELASFNEGRVSMTLPLSQSRVALGLRESPEVLVHSVHKRGIRLELALRLPHNQSFATVAIEMAGNLLVVGQHPRNVSLYNLSGAISEASELASAVTMPTGTPVTSLACRGSTLLAGCMHGITVLDAQQQRTISHLRLAATVWSIVDLGNGLWAAGSDSEEVMILSLTERSTLTQLKKIPVTGGPPYAMLLLSQTLLVATDLFLHVFQGMALDTTSTEVQPRASLAVNMVHSHPPTITISLLETGLLLGLDLYRPKTPTGLCGAGSFSPPGDFECRPCPDGWSSFGAAGSCNYPMPKTLMNALKLLLLGMLLMLVVIPQTLALILKFSKASLRTHLDEMLQPFFVPYAMVLLPALCAWAAVRWRLRVFLAVVPLLSAALGLAHARAGLATGALICLAASSLAAMLCCLWVPVYWDPMMMASVLVPSANAYLTMDLRRWLHNPFVTTGDGTKANTAGARMIIMAGSVVYSFTAGLMVLTLIQHQGHGVWTPIGPCASRHGKLPAWAMTVACSLSMVAVGFAAKACKDAEDIHQPTRWARDEEVRPTRLPRHLRFYWIQRLTVVCKSWRSRHLILMASALYDSYTFYKGLRASKEALSSQAYDFFTILIFAMFTASINAMALLLDYFRVRLPELGDRNFRLSTLCKCFLLFLKLRVLKVPLTVYVQMDSTWLSEISTYPRVLGERIPIWMCADPGLCPLKCRHDLGGTCSYTNQPAYGGCFCEYFSTGIPVLSDRFMVFGNCFISACAIALLTNSRMRTRGVFRYPELSLFALGCSTFLPTAFIALNTIYLSVPSLAARHLRFPNDFLVLTIPALIFILMANEMARRLETAWKLRHLAPYERVTLSWCESAWQVVNCHGLDHLNGARVEAVDDQNRSLLERPDAPQGARGARGSEITVQGPAVLLSKDPPRYGSLWVSSGFRSLTPLAHWTTVIAILKVWDRLHMPVILCDVLLLLVLSVAASILNFTLLDEEMDETAQARRWSKIRRPQQLPRVASDELSLPSEAQFCEASPPRAAAAVTGPGSFVELQAT</sequence>
<reference evidence="3 4" key="1">
    <citation type="submission" date="2024-02" db="EMBL/GenBank/DDBJ databases">
        <authorList>
            <person name="Chen Y."/>
            <person name="Shah S."/>
            <person name="Dougan E. K."/>
            <person name="Thang M."/>
            <person name="Chan C."/>
        </authorList>
    </citation>
    <scope>NUCLEOTIDE SEQUENCE [LARGE SCALE GENOMIC DNA]</scope>
</reference>
<feature type="transmembrane region" description="Helical" evidence="1">
    <location>
        <begin position="1376"/>
        <end position="1398"/>
    </location>
</feature>
<protein>
    <submittedName>
        <fullName evidence="3">Uncharacterized protein</fullName>
    </submittedName>
</protein>
<feature type="transmembrane region" description="Helical" evidence="1">
    <location>
        <begin position="822"/>
        <end position="845"/>
    </location>
</feature>
<gene>
    <name evidence="3" type="ORF">CCMP2556_LOCUS29959</name>
</gene>
<keyword evidence="2" id="KW-0732">Signal</keyword>
<keyword evidence="1" id="KW-0472">Membrane</keyword>
<feature type="transmembrane region" description="Helical" evidence="1">
    <location>
        <begin position="932"/>
        <end position="952"/>
    </location>
</feature>
<organism evidence="3 4">
    <name type="scientific">Durusdinium trenchii</name>
    <dbReference type="NCBI Taxonomy" id="1381693"/>
    <lineage>
        <taxon>Eukaryota</taxon>
        <taxon>Sar</taxon>
        <taxon>Alveolata</taxon>
        <taxon>Dinophyceae</taxon>
        <taxon>Suessiales</taxon>
        <taxon>Symbiodiniaceae</taxon>
        <taxon>Durusdinium</taxon>
    </lineage>
</organism>
<evidence type="ECO:0000313" key="4">
    <source>
        <dbReference type="Proteomes" id="UP001642484"/>
    </source>
</evidence>
<feature type="signal peptide" evidence="2">
    <location>
        <begin position="1"/>
        <end position="25"/>
    </location>
</feature>
<accession>A0ABP0NDD9</accession>
<keyword evidence="4" id="KW-1185">Reference proteome</keyword>
<name>A0ABP0NDD9_9DINO</name>
<feature type="transmembrane region" description="Helical" evidence="1">
    <location>
        <begin position="798"/>
        <end position="815"/>
    </location>
</feature>
<feature type="transmembrane region" description="Helical" evidence="1">
    <location>
        <begin position="890"/>
        <end position="911"/>
    </location>
</feature>
<evidence type="ECO:0000256" key="1">
    <source>
        <dbReference type="SAM" id="Phobius"/>
    </source>
</evidence>
<proteinExistence type="predicted"/>
<dbReference type="Proteomes" id="UP001642484">
    <property type="component" value="Unassembled WGS sequence"/>
</dbReference>
<dbReference type="SUPFAM" id="SSF50978">
    <property type="entry name" value="WD40 repeat-like"/>
    <property type="match status" value="1"/>
</dbReference>
<evidence type="ECO:0000256" key="2">
    <source>
        <dbReference type="SAM" id="SignalP"/>
    </source>
</evidence>
<feature type="transmembrane region" description="Helical" evidence="1">
    <location>
        <begin position="1194"/>
        <end position="1216"/>
    </location>
</feature>
<feature type="transmembrane region" description="Helical" evidence="1">
    <location>
        <begin position="736"/>
        <end position="758"/>
    </location>
</feature>
<feature type="transmembrane region" description="Helical" evidence="1">
    <location>
        <begin position="1165"/>
        <end position="1182"/>
    </location>
</feature>
<feature type="transmembrane region" description="Helical" evidence="1">
    <location>
        <begin position="770"/>
        <end position="792"/>
    </location>
</feature>
<dbReference type="EMBL" id="CAXAMN010021573">
    <property type="protein sequence ID" value="CAK9060902.1"/>
    <property type="molecule type" value="Genomic_DNA"/>
</dbReference>
<feature type="transmembrane region" description="Helical" evidence="1">
    <location>
        <begin position="1033"/>
        <end position="1056"/>
    </location>
</feature>
<dbReference type="Gene3D" id="2.130.10.10">
    <property type="entry name" value="YVTN repeat-like/Quinoprotein amine dehydrogenase"/>
    <property type="match status" value="1"/>
</dbReference>